<evidence type="ECO:0008006" key="4">
    <source>
        <dbReference type="Google" id="ProtNLM"/>
    </source>
</evidence>
<feature type="transmembrane region" description="Helical" evidence="1">
    <location>
        <begin position="67"/>
        <end position="92"/>
    </location>
</feature>
<keyword evidence="3" id="KW-1185">Reference proteome</keyword>
<feature type="transmembrane region" description="Helical" evidence="1">
    <location>
        <begin position="35"/>
        <end position="55"/>
    </location>
</feature>
<keyword evidence="1" id="KW-0472">Membrane</keyword>
<feature type="transmembrane region" description="Helical" evidence="1">
    <location>
        <begin position="98"/>
        <end position="117"/>
    </location>
</feature>
<dbReference type="EMBL" id="NRSG01000057">
    <property type="protein sequence ID" value="MBK1658550.1"/>
    <property type="molecule type" value="Genomic_DNA"/>
</dbReference>
<gene>
    <name evidence="2" type="ORF">CKO45_09935</name>
</gene>
<dbReference type="PANTHER" id="PTHR23028">
    <property type="entry name" value="ACETYLTRANSFERASE"/>
    <property type="match status" value="1"/>
</dbReference>
<feature type="transmembrane region" description="Helical" evidence="1">
    <location>
        <begin position="12"/>
        <end position="29"/>
    </location>
</feature>
<dbReference type="RefSeq" id="WP_369127892.1">
    <property type="nucleotide sequence ID" value="NZ_NRSG01000057.1"/>
</dbReference>
<comment type="caution">
    <text evidence="2">The sequence shown here is derived from an EMBL/GenBank/DDBJ whole genome shotgun (WGS) entry which is preliminary data.</text>
</comment>
<name>A0ABS1CW43_9PROT</name>
<evidence type="ECO:0000313" key="3">
    <source>
        <dbReference type="Proteomes" id="UP000697995"/>
    </source>
</evidence>
<dbReference type="Proteomes" id="UP000697995">
    <property type="component" value="Unassembled WGS sequence"/>
</dbReference>
<feature type="non-terminal residue" evidence="2">
    <location>
        <position position="1"/>
    </location>
</feature>
<proteinExistence type="predicted"/>
<reference evidence="2 3" key="1">
    <citation type="journal article" date="2020" name="Microorganisms">
        <title>Osmotic Adaptation and Compatible Solute Biosynthesis of Phototrophic Bacteria as Revealed from Genome Analyses.</title>
        <authorList>
            <person name="Imhoff J.F."/>
            <person name="Rahn T."/>
            <person name="Kunzel S."/>
            <person name="Keller A."/>
            <person name="Neulinger S.C."/>
        </authorList>
    </citation>
    <scope>NUCLEOTIDE SEQUENCE [LARGE SCALE GENOMIC DNA]</scope>
    <source>
        <strain evidence="2 3">DSM 15382</strain>
    </source>
</reference>
<protein>
    <recommendedName>
        <fullName evidence="4">Acyltransferase</fullName>
    </recommendedName>
</protein>
<sequence length="137" mass="14613">AAGSRAARARRGRAGLWLLCYLLLTYRWLGPGPALLLDLLNGLGAALLILLVLASRRVQAMLGWAPLAWLGATSFSLYLVHVPVILAVLHLAPPAMPLVAQLIAAIGLSLLLAWALFHAVERPSMRLGRALAARVEA</sequence>
<keyword evidence="1" id="KW-1133">Transmembrane helix</keyword>
<keyword evidence="1" id="KW-0812">Transmembrane</keyword>
<evidence type="ECO:0000256" key="1">
    <source>
        <dbReference type="SAM" id="Phobius"/>
    </source>
</evidence>
<organism evidence="2 3">
    <name type="scientific">Paracraurococcus ruber</name>
    <dbReference type="NCBI Taxonomy" id="77675"/>
    <lineage>
        <taxon>Bacteria</taxon>
        <taxon>Pseudomonadati</taxon>
        <taxon>Pseudomonadota</taxon>
        <taxon>Alphaproteobacteria</taxon>
        <taxon>Acetobacterales</taxon>
        <taxon>Roseomonadaceae</taxon>
        <taxon>Paracraurococcus</taxon>
    </lineage>
</organism>
<accession>A0ABS1CW43</accession>
<dbReference type="InterPro" id="IPR050879">
    <property type="entry name" value="Acyltransferase_3"/>
</dbReference>
<dbReference type="PANTHER" id="PTHR23028:SF53">
    <property type="entry name" value="ACYL_TRANSF_3 DOMAIN-CONTAINING PROTEIN"/>
    <property type="match status" value="1"/>
</dbReference>
<evidence type="ECO:0000313" key="2">
    <source>
        <dbReference type="EMBL" id="MBK1658550.1"/>
    </source>
</evidence>